<organism evidence="1 2">
    <name type="scientific">Tigheibacillus halophilus</name>
    <dbReference type="NCBI Taxonomy" id="361280"/>
    <lineage>
        <taxon>Bacteria</taxon>
        <taxon>Bacillati</taxon>
        <taxon>Bacillota</taxon>
        <taxon>Bacilli</taxon>
        <taxon>Bacillales</taxon>
        <taxon>Bacillaceae</taxon>
        <taxon>Tigheibacillus</taxon>
    </lineage>
</organism>
<evidence type="ECO:0000313" key="1">
    <source>
        <dbReference type="EMBL" id="MDY0396221.1"/>
    </source>
</evidence>
<comment type="caution">
    <text evidence="1">The sequence shown here is derived from an EMBL/GenBank/DDBJ whole genome shotgun (WGS) entry which is preliminary data.</text>
</comment>
<name>A0ABU5CBI1_9BACI</name>
<gene>
    <name evidence="1" type="ORF">RWE15_20045</name>
</gene>
<sequence>MKTFKLKGLRILEGSGEELLHHNIEMLDGLIINKEDDQDRWVLEVYTKRDQLPLLRRLQNERDEFMLEAVITKENNTPVVFISKIVNVNEMKENINVLFMGKIVDQRKSKIEALLETLIVDGYQGASLLKQFKKEINSQ</sequence>
<dbReference type="InterPro" id="IPR025573">
    <property type="entry name" value="YwpF"/>
</dbReference>
<dbReference type="Proteomes" id="UP001281447">
    <property type="component" value="Unassembled WGS sequence"/>
</dbReference>
<evidence type="ECO:0000313" key="2">
    <source>
        <dbReference type="Proteomes" id="UP001281447"/>
    </source>
</evidence>
<reference evidence="1 2" key="1">
    <citation type="submission" date="2023-10" db="EMBL/GenBank/DDBJ databases">
        <title>Virgibacillus halophilus 5B73C genome.</title>
        <authorList>
            <person name="Miliotis G."/>
            <person name="Sengupta P."/>
            <person name="Hameed A."/>
            <person name="Chuvochina M."/>
            <person name="Mcdonagh F."/>
            <person name="Simpson A.C."/>
            <person name="Singh N.K."/>
            <person name="Rekha P.D."/>
            <person name="Raman K."/>
            <person name="Hugenholtz P."/>
            <person name="Venkateswaran K."/>
        </authorList>
    </citation>
    <scope>NUCLEOTIDE SEQUENCE [LARGE SCALE GENOMIC DNA]</scope>
    <source>
        <strain evidence="1 2">5B73C</strain>
    </source>
</reference>
<protein>
    <submittedName>
        <fullName evidence="1">YwpF family protein</fullName>
    </submittedName>
</protein>
<accession>A0ABU5CBI1</accession>
<dbReference type="RefSeq" id="WP_390352875.1">
    <property type="nucleotide sequence ID" value="NZ_JBHUIZ010000003.1"/>
</dbReference>
<dbReference type="EMBL" id="JAWDIP010000004">
    <property type="protein sequence ID" value="MDY0396221.1"/>
    <property type="molecule type" value="Genomic_DNA"/>
</dbReference>
<dbReference type="Pfam" id="PF14183">
    <property type="entry name" value="YwpF"/>
    <property type="match status" value="1"/>
</dbReference>
<proteinExistence type="predicted"/>
<keyword evidence="2" id="KW-1185">Reference proteome</keyword>